<dbReference type="InParanoid" id="A0A078A1T6"/>
<dbReference type="SMART" id="SM00702">
    <property type="entry name" value="P4Hc"/>
    <property type="match status" value="1"/>
</dbReference>
<comment type="cofactor">
    <cofactor evidence="1">
        <name>L-ascorbate</name>
        <dbReference type="ChEBI" id="CHEBI:38290"/>
    </cofactor>
</comment>
<evidence type="ECO:0000313" key="7">
    <source>
        <dbReference type="Proteomes" id="UP000039865"/>
    </source>
</evidence>
<evidence type="ECO:0000256" key="4">
    <source>
        <dbReference type="SAM" id="SignalP"/>
    </source>
</evidence>
<dbReference type="Proteomes" id="UP000039865">
    <property type="component" value="Unassembled WGS sequence"/>
</dbReference>
<organism evidence="6 7">
    <name type="scientific">Stylonychia lemnae</name>
    <name type="common">Ciliate</name>
    <dbReference type="NCBI Taxonomy" id="5949"/>
    <lineage>
        <taxon>Eukaryota</taxon>
        <taxon>Sar</taxon>
        <taxon>Alveolata</taxon>
        <taxon>Ciliophora</taxon>
        <taxon>Intramacronucleata</taxon>
        <taxon>Spirotrichea</taxon>
        <taxon>Stichotrichia</taxon>
        <taxon>Sporadotrichida</taxon>
        <taxon>Oxytrichidae</taxon>
        <taxon>Stylonychinae</taxon>
        <taxon>Stylonychia</taxon>
    </lineage>
</organism>
<feature type="chain" id="PRO_5001729205" evidence="4">
    <location>
        <begin position="19"/>
        <end position="268"/>
    </location>
</feature>
<evidence type="ECO:0000313" key="6">
    <source>
        <dbReference type="EMBL" id="CDW74749.1"/>
    </source>
</evidence>
<protein>
    <submittedName>
        <fullName evidence="6">2og-fe oxygenase</fullName>
    </submittedName>
</protein>
<gene>
    <name evidence="6" type="primary">Contig17764.g18886</name>
    <name evidence="6" type="ORF">STYLEM_3732</name>
</gene>
<name>A0A078A1T6_STYLE</name>
<reference evidence="6 7" key="1">
    <citation type="submission" date="2014-06" db="EMBL/GenBank/DDBJ databases">
        <authorList>
            <person name="Swart Estienne"/>
        </authorList>
    </citation>
    <scope>NUCLEOTIDE SEQUENCE [LARGE SCALE GENOMIC DNA]</scope>
    <source>
        <strain evidence="6 7">130c</strain>
    </source>
</reference>
<feature type="domain" description="Prolyl 4-hydroxylase alpha subunit" evidence="5">
    <location>
        <begin position="56"/>
        <end position="259"/>
    </location>
</feature>
<evidence type="ECO:0000259" key="5">
    <source>
        <dbReference type="SMART" id="SM00702"/>
    </source>
</evidence>
<dbReference type="GO" id="GO:0051213">
    <property type="term" value="F:dioxygenase activity"/>
    <property type="evidence" value="ECO:0007669"/>
    <property type="project" value="UniProtKB-KW"/>
</dbReference>
<evidence type="ECO:0000256" key="1">
    <source>
        <dbReference type="ARBA" id="ARBA00001961"/>
    </source>
</evidence>
<keyword evidence="2" id="KW-0223">Dioxygenase</keyword>
<keyword evidence="3" id="KW-0560">Oxidoreductase</keyword>
<dbReference type="InterPro" id="IPR006620">
    <property type="entry name" value="Pro_4_hyd_alph"/>
</dbReference>
<dbReference type="GO" id="GO:0016705">
    <property type="term" value="F:oxidoreductase activity, acting on paired donors, with incorporation or reduction of molecular oxygen"/>
    <property type="evidence" value="ECO:0007669"/>
    <property type="project" value="InterPro"/>
</dbReference>
<dbReference type="AlphaFoldDB" id="A0A078A1T6"/>
<proteinExistence type="predicted"/>
<feature type="signal peptide" evidence="4">
    <location>
        <begin position="1"/>
        <end position="18"/>
    </location>
</feature>
<evidence type="ECO:0000256" key="3">
    <source>
        <dbReference type="ARBA" id="ARBA00023002"/>
    </source>
</evidence>
<dbReference type="GO" id="GO:0031418">
    <property type="term" value="F:L-ascorbic acid binding"/>
    <property type="evidence" value="ECO:0007669"/>
    <property type="project" value="InterPro"/>
</dbReference>
<dbReference type="Pfam" id="PF13640">
    <property type="entry name" value="2OG-FeII_Oxy_3"/>
    <property type="match status" value="1"/>
</dbReference>
<sequence length="268" mass="31172">MITQLFQITLLFAGIVTAFDAEKNALTKAEIDIRESVYEVSDKLDDYLKQMIEDKLDYVVVNDLFGQNFTRCLYEEMKWVDENKKKAFEDGTVISNDGFNGVDYNARISKIFLFKNFKADDFKNIPCAIELSEWTRLLRKSIDKYVPPQFELDYVEGKYIHYFQGGLFVPHYDTIGDPYENAYFGNRNYGTRIMSILLYLNPDLKQSDGGSLEILNEDKEIVDRVVPSLGKTVFLRSNKVLHSSEQIRSEKRSLVLFFNLKHKDQVVQ</sequence>
<keyword evidence="4" id="KW-0732">Signal</keyword>
<dbReference type="Gene3D" id="2.60.120.620">
    <property type="entry name" value="q2cbj1_9rhob like domain"/>
    <property type="match status" value="1"/>
</dbReference>
<dbReference type="OrthoDB" id="76265at2759"/>
<keyword evidence="7" id="KW-1185">Reference proteome</keyword>
<dbReference type="GO" id="GO:0005506">
    <property type="term" value="F:iron ion binding"/>
    <property type="evidence" value="ECO:0007669"/>
    <property type="project" value="InterPro"/>
</dbReference>
<evidence type="ECO:0000256" key="2">
    <source>
        <dbReference type="ARBA" id="ARBA00022964"/>
    </source>
</evidence>
<accession>A0A078A1T6</accession>
<dbReference type="InterPro" id="IPR044862">
    <property type="entry name" value="Pro_4_hyd_alph_FE2OG_OXY"/>
</dbReference>
<dbReference type="EMBL" id="CCKQ01003623">
    <property type="protein sequence ID" value="CDW74749.1"/>
    <property type="molecule type" value="Genomic_DNA"/>
</dbReference>